<dbReference type="Gene3D" id="2.60.120.560">
    <property type="entry name" value="Exo-inulinase, domain 1"/>
    <property type="match status" value="1"/>
</dbReference>
<dbReference type="Proteomes" id="UP001153387">
    <property type="component" value="Unassembled WGS sequence"/>
</dbReference>
<keyword evidence="3" id="KW-1185">Reference proteome</keyword>
<dbReference type="RefSeq" id="WP_277566634.1">
    <property type="nucleotide sequence ID" value="NZ_JAPDHZ010000003.1"/>
</dbReference>
<feature type="signal peptide" evidence="1">
    <location>
        <begin position="1"/>
        <end position="21"/>
    </location>
</feature>
<sequence length="855" mass="92082">MRKKLWYGLMAWLLTAGLALAAGPQAADAAGNGLKDTFSGGAGGWRAASGSWSAAGDEYVQSATANGTYWTSIAGKRWGDATYELDLKLLDNGGSSLSWAGLQFKKMGQDDGPFDSGMLLYVRANGTIELYKVNKVLVSAATGLSFGTYRHLKVVNSAHNIKVYVNNESTPRIDYTDSTFASGYAGLAASTSSWAFDNVSVSGPDLPYTINVGSPNLLYADAQMPITMDASFATLRESASAMHFYHAEFLQHLKGPLDAPFQTYVSAGGSNLINKNGFGAGYSAYKIWIMNMYEIGPGELLGFTHNEAWSTPQPTGLPTNFSLGIVYSTDGGATWEYCGEIVRPKNTGVNIGGVPYIVQNGEFYVYFNDGIYGEGDGMGYPRHVAVAKANVQDVVNAARNLQTTTWTKYVNGSWTGNAVTSVGSAVLDNTYLYEDAHSDAAYSTALGKYLMTVQTHQSSRLNLYSSSDGVVWSMEAALDVAAPGSVMQPYSTFVDYEGGTDDGREVDGAFSILYPRKTWGNYEHDDLYRRSITISADQADRYSASGGYGQTQGANGWSYEQWDGSAYSNMTWDPANGRWKGAQTYAIVGGGWQHPDTNDSVRTWTAPKAGSVNVSGVARKADNALGGDGVQVKIMKNNTQIWPASGWQAIGASDTNGFAHNLTVSVAQNDKIRFVVNKGGTISTDATWWDPTIQYDLYEASSGFSQTQGANQWYYKQWDGSAYSDMTWDAANGRWKGAQTYVLVGSVLQHPDANDSVRAWLAPKAGKIRISGTAKKEPGSGVGDGVNLKIMKNGSQIWPSVGSSATLAYNDFSGISHDVSVSVSAGDYIYFIVNKRSNLTSDGTLWNPTIQYTGL</sequence>
<evidence type="ECO:0008006" key="4">
    <source>
        <dbReference type="Google" id="ProtNLM"/>
    </source>
</evidence>
<reference evidence="2 3" key="1">
    <citation type="submission" date="2022-10" db="EMBL/GenBank/DDBJ databases">
        <title>Comparative genomic analysis of Cohnella hashimotonis sp. nov., isolated from the International Space Station.</title>
        <authorList>
            <person name="Simpson A."/>
            <person name="Venkateswaran K."/>
        </authorList>
    </citation>
    <scope>NUCLEOTIDE SEQUENCE [LARGE SCALE GENOMIC DNA]</scope>
    <source>
        <strain evidence="2 3">DSM 18997</strain>
    </source>
</reference>
<dbReference type="AlphaFoldDB" id="A0A9X4KLX8"/>
<accession>A0A9X4KLX8</accession>
<name>A0A9X4KLX8_9BACL</name>
<proteinExistence type="predicted"/>
<comment type="caution">
    <text evidence="2">The sequence shown here is derived from an EMBL/GenBank/DDBJ whole genome shotgun (WGS) entry which is preliminary data.</text>
</comment>
<evidence type="ECO:0000313" key="2">
    <source>
        <dbReference type="EMBL" id="MDG0792887.1"/>
    </source>
</evidence>
<dbReference type="EMBL" id="JAPDHZ010000003">
    <property type="protein sequence ID" value="MDG0792887.1"/>
    <property type="molecule type" value="Genomic_DNA"/>
</dbReference>
<feature type="chain" id="PRO_5040729813" description="DUF1080 domain-containing protein" evidence="1">
    <location>
        <begin position="22"/>
        <end position="855"/>
    </location>
</feature>
<protein>
    <recommendedName>
        <fullName evidence="4">DUF1080 domain-containing protein</fullName>
    </recommendedName>
</protein>
<keyword evidence="1" id="KW-0732">Signal</keyword>
<evidence type="ECO:0000313" key="3">
    <source>
        <dbReference type="Proteomes" id="UP001153387"/>
    </source>
</evidence>
<evidence type="ECO:0000256" key="1">
    <source>
        <dbReference type="SAM" id="SignalP"/>
    </source>
</evidence>
<gene>
    <name evidence="2" type="ORF">OMP38_19920</name>
</gene>
<organism evidence="2 3">
    <name type="scientific">Cohnella ginsengisoli</name>
    <dbReference type="NCBI Taxonomy" id="425004"/>
    <lineage>
        <taxon>Bacteria</taxon>
        <taxon>Bacillati</taxon>
        <taxon>Bacillota</taxon>
        <taxon>Bacilli</taxon>
        <taxon>Bacillales</taxon>
        <taxon>Paenibacillaceae</taxon>
        <taxon>Cohnella</taxon>
    </lineage>
</organism>